<name>A0AAD1TMY3_PELCU</name>
<dbReference type="Proteomes" id="UP001295444">
    <property type="component" value="Chromosome 13"/>
</dbReference>
<proteinExistence type="predicted"/>
<dbReference type="PANTHER" id="PTHR43675:SF1">
    <property type="entry name" value="RIKEN CDNA 2700097O09 GENE"/>
    <property type="match status" value="1"/>
</dbReference>
<dbReference type="GO" id="GO:0008168">
    <property type="term" value="F:methyltransferase activity"/>
    <property type="evidence" value="ECO:0007669"/>
    <property type="project" value="TreeGrafter"/>
</dbReference>
<gene>
    <name evidence="1" type="ORF">PECUL_23A060189</name>
</gene>
<accession>A0AAD1TMY3</accession>
<reference evidence="1" key="1">
    <citation type="submission" date="2022-03" db="EMBL/GenBank/DDBJ databases">
        <authorList>
            <person name="Alioto T."/>
            <person name="Alioto T."/>
            <person name="Gomez Garrido J."/>
        </authorList>
    </citation>
    <scope>NUCLEOTIDE SEQUENCE</scope>
</reference>
<dbReference type="AlphaFoldDB" id="A0AAD1TMY3"/>
<keyword evidence="2" id="KW-1185">Reference proteome</keyword>
<protein>
    <submittedName>
        <fullName evidence="1">Uncharacterized protein</fullName>
    </submittedName>
</protein>
<sequence>MDFTEAQNAILGLLGNVSADALPKIIHWMRASSDFEDFIISNNDVILRSISEDLRSSLPVHAMVSSESQAIQTIQNLKQPTLHVDAFLYDDETVDTLCNEGKMSRNYCLSCGSRHTAPIDFLSHSFSLLELKFLFQHVLPDLTGKTLIDVGSRLGAVLYAVKNCDFYIYLFPAPILPGQ</sequence>
<dbReference type="EMBL" id="OW240924">
    <property type="protein sequence ID" value="CAH2328367.1"/>
    <property type="molecule type" value="Genomic_DNA"/>
</dbReference>
<dbReference type="PANTHER" id="PTHR43675">
    <property type="entry name" value="ARSENITE METHYLTRANSFERASE"/>
    <property type="match status" value="1"/>
</dbReference>
<evidence type="ECO:0000313" key="2">
    <source>
        <dbReference type="Proteomes" id="UP001295444"/>
    </source>
</evidence>
<evidence type="ECO:0000313" key="1">
    <source>
        <dbReference type="EMBL" id="CAH2328367.1"/>
    </source>
</evidence>
<organism evidence="1 2">
    <name type="scientific">Pelobates cultripes</name>
    <name type="common">Western spadefoot toad</name>
    <dbReference type="NCBI Taxonomy" id="61616"/>
    <lineage>
        <taxon>Eukaryota</taxon>
        <taxon>Metazoa</taxon>
        <taxon>Chordata</taxon>
        <taxon>Craniata</taxon>
        <taxon>Vertebrata</taxon>
        <taxon>Euteleostomi</taxon>
        <taxon>Amphibia</taxon>
        <taxon>Batrachia</taxon>
        <taxon>Anura</taxon>
        <taxon>Pelobatoidea</taxon>
        <taxon>Pelobatidae</taxon>
        <taxon>Pelobates</taxon>
    </lineage>
</organism>
<dbReference type="InterPro" id="IPR026669">
    <property type="entry name" value="Arsenite_MeTrfase-like"/>
</dbReference>